<evidence type="ECO:0000313" key="4">
    <source>
        <dbReference type="Proteomes" id="UP000657574"/>
    </source>
</evidence>
<evidence type="ECO:0008006" key="5">
    <source>
        <dbReference type="Google" id="ProtNLM"/>
    </source>
</evidence>
<proteinExistence type="predicted"/>
<reference evidence="3" key="2">
    <citation type="submission" date="2020-09" db="EMBL/GenBank/DDBJ databases">
        <authorList>
            <person name="Sun Q."/>
            <person name="Ohkuma M."/>
        </authorList>
    </citation>
    <scope>NUCLEOTIDE SEQUENCE</scope>
    <source>
        <strain evidence="3">JCM 3086</strain>
    </source>
</reference>
<feature type="chain" id="PRO_5037019023" description="Neutral/alkaline non-lysosomal ceramidase N-terminal domain-containing protein" evidence="2">
    <location>
        <begin position="31"/>
        <end position="485"/>
    </location>
</feature>
<dbReference type="Proteomes" id="UP000657574">
    <property type="component" value="Unassembled WGS sequence"/>
</dbReference>
<accession>A0A917LB12</accession>
<keyword evidence="4" id="KW-1185">Reference proteome</keyword>
<name>A0A917LB12_9ACTN</name>
<evidence type="ECO:0000256" key="2">
    <source>
        <dbReference type="SAM" id="SignalP"/>
    </source>
</evidence>
<reference evidence="3" key="1">
    <citation type="journal article" date="2014" name="Int. J. Syst. Evol. Microbiol.">
        <title>Complete genome sequence of Corynebacterium casei LMG S-19264T (=DSM 44701T), isolated from a smear-ripened cheese.</title>
        <authorList>
            <consortium name="US DOE Joint Genome Institute (JGI-PGF)"/>
            <person name="Walter F."/>
            <person name="Albersmeier A."/>
            <person name="Kalinowski J."/>
            <person name="Ruckert C."/>
        </authorList>
    </citation>
    <scope>NUCLEOTIDE SEQUENCE</scope>
    <source>
        <strain evidence="3">JCM 3086</strain>
    </source>
</reference>
<gene>
    <name evidence="3" type="ORF">GCM10010121_074940</name>
</gene>
<keyword evidence="2" id="KW-0732">Signal</keyword>
<feature type="signal peptide" evidence="2">
    <location>
        <begin position="1"/>
        <end position="30"/>
    </location>
</feature>
<dbReference type="RefSeq" id="WP_189315807.1">
    <property type="nucleotide sequence ID" value="NZ_BMQA01000043.1"/>
</dbReference>
<organism evidence="3 4">
    <name type="scientific">Streptomyces brasiliensis</name>
    <dbReference type="NCBI Taxonomy" id="1954"/>
    <lineage>
        <taxon>Bacteria</taxon>
        <taxon>Bacillati</taxon>
        <taxon>Actinomycetota</taxon>
        <taxon>Actinomycetes</taxon>
        <taxon>Kitasatosporales</taxon>
        <taxon>Streptomycetaceae</taxon>
        <taxon>Streptomyces</taxon>
    </lineage>
</organism>
<sequence>MKNRHARVAWIAAIAASALALSPLVTTANAAVSSQSAAAPKKDNQSDKDTLQVGAARVDITPTDPKYPALNEYDHEKLNLRAIVFENHGHRGALIGADTVHIDAPIFTETIKAVAAELKTSPSNIIVSSTHAHSAVVPGPAVSGPAWGNAPGYLANAALKAVKEAESDMEPALMGYSTGSADLNVNRDAIDPTTGKWTQAANPDGPTDKAVAVLSFAHPDGSPIAAYVTYAMHPVNGYLGYYTSGDFPAAMSRWVEQSFNDKMVTVFAQNASGDVNPLWLRTGTNVLASESGVPITGYEMTREKVEQPVRDNVVTPVKPSDKSVHQLFDYIQSLGIVLGEEVIRIMSHTKANEGNPTIWGASDTVTCPGRTRLDNAREGVPGVYTDGPDVDIPTGMLGIGDVALANVGAEIYTRIGERIKAQSPMKNTMVVTLAEGKAASGYIPDEQSWDHQTFQVLGSKLKPGCAEDGIADSTTHMIQTYAHSR</sequence>
<dbReference type="AlphaFoldDB" id="A0A917LB12"/>
<protein>
    <recommendedName>
        <fullName evidence="5">Neutral/alkaline non-lysosomal ceramidase N-terminal domain-containing protein</fullName>
    </recommendedName>
</protein>
<evidence type="ECO:0000256" key="1">
    <source>
        <dbReference type="SAM" id="MobiDB-lite"/>
    </source>
</evidence>
<feature type="compositionally biased region" description="Basic and acidic residues" evidence="1">
    <location>
        <begin position="40"/>
        <end position="50"/>
    </location>
</feature>
<feature type="region of interest" description="Disordered" evidence="1">
    <location>
        <begin position="34"/>
        <end position="55"/>
    </location>
</feature>
<comment type="caution">
    <text evidence="3">The sequence shown here is derived from an EMBL/GenBank/DDBJ whole genome shotgun (WGS) entry which is preliminary data.</text>
</comment>
<evidence type="ECO:0000313" key="3">
    <source>
        <dbReference type="EMBL" id="GGJ53141.1"/>
    </source>
</evidence>
<dbReference type="EMBL" id="BMQA01000043">
    <property type="protein sequence ID" value="GGJ53141.1"/>
    <property type="molecule type" value="Genomic_DNA"/>
</dbReference>